<evidence type="ECO:0000313" key="4">
    <source>
        <dbReference type="Proteomes" id="UP000588098"/>
    </source>
</evidence>
<sequence length="104" mass="11030">MLIVTCEGDRRCKLPTHQRALVGLIYLRRHDTLAQCATGFGISLGTAHAYVTTVVDQLSPGRPGCCGLCGKTDPEYALPMGRLPSATGSKTARLTSHKSTVTTA</sequence>
<comment type="caution">
    <text evidence="3">The sequence shown here is derived from an EMBL/GenBank/DDBJ whole genome shotgun (WGS) entry which is preliminary data.</text>
</comment>
<proteinExistence type="predicted"/>
<feature type="region of interest" description="Disordered" evidence="1">
    <location>
        <begin position="81"/>
        <end position="104"/>
    </location>
</feature>
<reference evidence="3 4" key="1">
    <citation type="submission" date="2020-08" db="EMBL/GenBank/DDBJ databases">
        <title>Genomic Encyclopedia of Type Strains, Phase III (KMG-III): the genomes of soil and plant-associated and newly described type strains.</title>
        <authorList>
            <person name="Whitman W."/>
        </authorList>
    </citation>
    <scope>NUCLEOTIDE SEQUENCE [LARGE SCALE GENOMIC DNA]</scope>
    <source>
        <strain evidence="3 4">CECT 8305</strain>
    </source>
</reference>
<evidence type="ECO:0000256" key="1">
    <source>
        <dbReference type="SAM" id="MobiDB-lite"/>
    </source>
</evidence>
<name>A0A7W9V062_9ACTN</name>
<dbReference type="AlphaFoldDB" id="A0A7W9V062"/>
<protein>
    <recommendedName>
        <fullName evidence="2">Transposase Helix-turn-helix domain-containing protein</fullName>
    </recommendedName>
</protein>
<feature type="domain" description="Transposase Helix-turn-helix" evidence="2">
    <location>
        <begin position="12"/>
        <end position="56"/>
    </location>
</feature>
<dbReference type="Proteomes" id="UP000588098">
    <property type="component" value="Unassembled WGS sequence"/>
</dbReference>
<accession>A0A7W9V062</accession>
<keyword evidence="4" id="KW-1185">Reference proteome</keyword>
<dbReference type="Pfam" id="PF13613">
    <property type="entry name" value="HTH_Tnp_4"/>
    <property type="match status" value="1"/>
</dbReference>
<dbReference type="EMBL" id="JACHJL010000008">
    <property type="protein sequence ID" value="MBB5936464.1"/>
    <property type="molecule type" value="Genomic_DNA"/>
</dbReference>
<feature type="compositionally biased region" description="Polar residues" evidence="1">
    <location>
        <begin position="86"/>
        <end position="104"/>
    </location>
</feature>
<dbReference type="InterPro" id="IPR027805">
    <property type="entry name" value="Transposase_HTH_dom"/>
</dbReference>
<evidence type="ECO:0000313" key="3">
    <source>
        <dbReference type="EMBL" id="MBB5936464.1"/>
    </source>
</evidence>
<organism evidence="3 4">
    <name type="scientific">Streptomyces zagrosensis</name>
    <dbReference type="NCBI Taxonomy" id="1042984"/>
    <lineage>
        <taxon>Bacteria</taxon>
        <taxon>Bacillati</taxon>
        <taxon>Actinomycetota</taxon>
        <taxon>Actinomycetes</taxon>
        <taxon>Kitasatosporales</taxon>
        <taxon>Streptomycetaceae</taxon>
        <taxon>Streptomyces</taxon>
    </lineage>
</organism>
<evidence type="ECO:0000259" key="2">
    <source>
        <dbReference type="Pfam" id="PF13613"/>
    </source>
</evidence>
<gene>
    <name evidence="3" type="ORF">FHS42_003539</name>
</gene>